<accession>A0A1G2PIJ4</accession>
<dbReference type="EMBL" id="MHSS01000008">
    <property type="protein sequence ID" value="OHA48148.1"/>
    <property type="molecule type" value="Genomic_DNA"/>
</dbReference>
<feature type="repeat" description="TPR" evidence="1">
    <location>
        <begin position="132"/>
        <end position="165"/>
    </location>
</feature>
<sequence>MFVILFGIFCLLFGISLVLVVLIRKLPVLGEFSAPSPKVKLTIPKIIPLKIDFRAAQRRSFGALEIAMQGLRTALFAFLRISDRLLRLAQKKAGKKNVEMLPQFLFRTKRRKAYLEEEKKLLEWIENHHDDVAAYKRLGNLYSVAGNIDEARTAFQQALKLAPDDDEIKRRLDELASL</sequence>
<name>A0A1G2PIJ4_9BACT</name>
<dbReference type="InterPro" id="IPR011990">
    <property type="entry name" value="TPR-like_helical_dom_sf"/>
</dbReference>
<dbReference type="Gene3D" id="1.25.40.10">
    <property type="entry name" value="Tetratricopeptide repeat domain"/>
    <property type="match status" value="1"/>
</dbReference>
<dbReference type="SUPFAM" id="SSF48452">
    <property type="entry name" value="TPR-like"/>
    <property type="match status" value="1"/>
</dbReference>
<dbReference type="SMART" id="SM00028">
    <property type="entry name" value="TPR"/>
    <property type="match status" value="1"/>
</dbReference>
<dbReference type="Pfam" id="PF00515">
    <property type="entry name" value="TPR_1"/>
    <property type="match status" value="1"/>
</dbReference>
<dbReference type="PROSITE" id="PS50005">
    <property type="entry name" value="TPR"/>
    <property type="match status" value="1"/>
</dbReference>
<dbReference type="Proteomes" id="UP000177629">
    <property type="component" value="Unassembled WGS sequence"/>
</dbReference>
<evidence type="ECO:0000313" key="2">
    <source>
        <dbReference type="EMBL" id="OHA48148.1"/>
    </source>
</evidence>
<gene>
    <name evidence="2" type="ORF">A2806_00725</name>
</gene>
<protein>
    <submittedName>
        <fullName evidence="2">Uncharacterized protein</fullName>
    </submittedName>
</protein>
<keyword evidence="1" id="KW-0802">TPR repeat</keyword>
<comment type="caution">
    <text evidence="2">The sequence shown here is derived from an EMBL/GenBank/DDBJ whole genome shotgun (WGS) entry which is preliminary data.</text>
</comment>
<dbReference type="PROSITE" id="PS50293">
    <property type="entry name" value="TPR_REGION"/>
    <property type="match status" value="1"/>
</dbReference>
<reference evidence="2 3" key="1">
    <citation type="journal article" date="2016" name="Nat. Commun.">
        <title>Thousands of microbial genomes shed light on interconnected biogeochemical processes in an aquifer system.</title>
        <authorList>
            <person name="Anantharaman K."/>
            <person name="Brown C.T."/>
            <person name="Hug L.A."/>
            <person name="Sharon I."/>
            <person name="Castelle C.J."/>
            <person name="Probst A.J."/>
            <person name="Thomas B.C."/>
            <person name="Singh A."/>
            <person name="Wilkins M.J."/>
            <person name="Karaoz U."/>
            <person name="Brodie E.L."/>
            <person name="Williams K.H."/>
            <person name="Hubbard S.S."/>
            <person name="Banfield J.F."/>
        </authorList>
    </citation>
    <scope>NUCLEOTIDE SEQUENCE [LARGE SCALE GENOMIC DNA]</scope>
</reference>
<dbReference type="InterPro" id="IPR019734">
    <property type="entry name" value="TPR_rpt"/>
</dbReference>
<organism evidence="2 3">
    <name type="scientific">Candidatus Terrybacteria bacterium RIFCSPHIGHO2_01_FULL_48_17</name>
    <dbReference type="NCBI Taxonomy" id="1802362"/>
    <lineage>
        <taxon>Bacteria</taxon>
        <taxon>Candidatus Terryibacteriota</taxon>
    </lineage>
</organism>
<dbReference type="STRING" id="1802362.A2806_00725"/>
<dbReference type="AlphaFoldDB" id="A0A1G2PIJ4"/>
<evidence type="ECO:0000313" key="3">
    <source>
        <dbReference type="Proteomes" id="UP000177629"/>
    </source>
</evidence>
<evidence type="ECO:0000256" key="1">
    <source>
        <dbReference type="PROSITE-ProRule" id="PRU00339"/>
    </source>
</evidence>
<proteinExistence type="predicted"/>